<evidence type="ECO:0000313" key="1">
    <source>
        <dbReference type="EMBL" id="GAA0777178.1"/>
    </source>
</evidence>
<keyword evidence="2" id="KW-1185">Reference proteome</keyword>
<protein>
    <recommendedName>
        <fullName evidence="3">Bacteriocin</fullName>
    </recommendedName>
</protein>
<comment type="caution">
    <text evidence="1">The sequence shown here is derived from an EMBL/GenBank/DDBJ whole genome shotgun (WGS) entry which is preliminary data.</text>
</comment>
<gene>
    <name evidence="1" type="ORF">GCM10008908_31870</name>
</gene>
<accession>A0ABN1KVS2</accession>
<proteinExistence type="predicted"/>
<reference evidence="1 2" key="1">
    <citation type="journal article" date="2019" name="Int. J. Syst. Evol. Microbiol.">
        <title>The Global Catalogue of Microorganisms (GCM) 10K type strain sequencing project: providing services to taxonomists for standard genome sequencing and annotation.</title>
        <authorList>
            <consortium name="The Broad Institute Genomics Platform"/>
            <consortium name="The Broad Institute Genome Sequencing Center for Infectious Disease"/>
            <person name="Wu L."/>
            <person name="Ma J."/>
        </authorList>
    </citation>
    <scope>NUCLEOTIDE SEQUENCE [LARGE SCALE GENOMIC DNA]</scope>
    <source>
        <strain evidence="1 2">JCM 1417</strain>
    </source>
</reference>
<evidence type="ECO:0008006" key="3">
    <source>
        <dbReference type="Google" id="ProtNLM"/>
    </source>
</evidence>
<name>A0ABN1KVS2_CLOSU</name>
<evidence type="ECO:0000313" key="2">
    <source>
        <dbReference type="Proteomes" id="UP001501047"/>
    </source>
</evidence>
<sequence length="59" mass="6377">MKKLNNNLGNKNTISDIMAVCRCTASCACTSGQFAYTSLLNDNRRLSNVTSTTSGPEPY</sequence>
<dbReference type="Proteomes" id="UP001501047">
    <property type="component" value="Unassembled WGS sequence"/>
</dbReference>
<organism evidence="1 2">
    <name type="scientific">Clostridium subterminale</name>
    <dbReference type="NCBI Taxonomy" id="1550"/>
    <lineage>
        <taxon>Bacteria</taxon>
        <taxon>Bacillati</taxon>
        <taxon>Bacillota</taxon>
        <taxon>Clostridia</taxon>
        <taxon>Eubacteriales</taxon>
        <taxon>Clostridiaceae</taxon>
        <taxon>Clostridium</taxon>
    </lineage>
</organism>
<dbReference type="EMBL" id="BAAACI010000007">
    <property type="protein sequence ID" value="GAA0777178.1"/>
    <property type="molecule type" value="Genomic_DNA"/>
</dbReference>